<dbReference type="WBParaSite" id="GPUH_0000840801-mRNA-1">
    <property type="protein sequence ID" value="GPUH_0000840801-mRNA-1"/>
    <property type="gene ID" value="GPUH_0000840801"/>
</dbReference>
<evidence type="ECO:0000313" key="3">
    <source>
        <dbReference type="Proteomes" id="UP000271098"/>
    </source>
</evidence>
<evidence type="ECO:0000256" key="1">
    <source>
        <dbReference type="SAM" id="MobiDB-lite"/>
    </source>
</evidence>
<sequence>MGLIDVELLDLLIRLDDWFEKKRALQLIETMHGDALSLLYSETAKRRSAPADGNSSNAQAALSD</sequence>
<evidence type="ECO:0000313" key="4">
    <source>
        <dbReference type="WBParaSite" id="GPUH_0000840801-mRNA-1"/>
    </source>
</evidence>
<proteinExistence type="predicted"/>
<dbReference type="Proteomes" id="UP000271098">
    <property type="component" value="Unassembled WGS sequence"/>
</dbReference>
<dbReference type="EMBL" id="UYRT01024374">
    <property type="protein sequence ID" value="VDK62387.1"/>
    <property type="molecule type" value="Genomic_DNA"/>
</dbReference>
<name>A0A183DI58_9BILA</name>
<reference evidence="2 3" key="2">
    <citation type="submission" date="2018-11" db="EMBL/GenBank/DDBJ databases">
        <authorList>
            <consortium name="Pathogen Informatics"/>
        </authorList>
    </citation>
    <scope>NUCLEOTIDE SEQUENCE [LARGE SCALE GENOMIC DNA]</scope>
</reference>
<organism evidence="4">
    <name type="scientific">Gongylonema pulchrum</name>
    <dbReference type="NCBI Taxonomy" id="637853"/>
    <lineage>
        <taxon>Eukaryota</taxon>
        <taxon>Metazoa</taxon>
        <taxon>Ecdysozoa</taxon>
        <taxon>Nematoda</taxon>
        <taxon>Chromadorea</taxon>
        <taxon>Rhabditida</taxon>
        <taxon>Spirurina</taxon>
        <taxon>Spiruromorpha</taxon>
        <taxon>Spiruroidea</taxon>
        <taxon>Gongylonematidae</taxon>
        <taxon>Gongylonema</taxon>
    </lineage>
</organism>
<keyword evidence="3" id="KW-1185">Reference proteome</keyword>
<gene>
    <name evidence="2" type="ORF">GPUH_LOCUS8399</name>
</gene>
<accession>A0A183DI58</accession>
<reference evidence="4" key="1">
    <citation type="submission" date="2016-06" db="UniProtKB">
        <authorList>
            <consortium name="WormBaseParasite"/>
        </authorList>
    </citation>
    <scope>IDENTIFICATION</scope>
</reference>
<feature type="compositionally biased region" description="Polar residues" evidence="1">
    <location>
        <begin position="53"/>
        <end position="64"/>
    </location>
</feature>
<feature type="region of interest" description="Disordered" evidence="1">
    <location>
        <begin position="45"/>
        <end position="64"/>
    </location>
</feature>
<evidence type="ECO:0000313" key="2">
    <source>
        <dbReference type="EMBL" id="VDK62387.1"/>
    </source>
</evidence>
<protein>
    <submittedName>
        <fullName evidence="4">PABC domain-containing protein</fullName>
    </submittedName>
</protein>
<dbReference type="AlphaFoldDB" id="A0A183DI58"/>